<dbReference type="AlphaFoldDB" id="A0A0A8ZG35"/>
<evidence type="ECO:0000313" key="1">
    <source>
        <dbReference type="EMBL" id="JAD37776.1"/>
    </source>
</evidence>
<proteinExistence type="predicted"/>
<protein>
    <submittedName>
        <fullName evidence="1">Uncharacterized protein</fullName>
    </submittedName>
</protein>
<accession>A0A0A8ZG35</accession>
<sequence length="38" mass="4406">MFGLVFVSFDNLQYPWRFVKKNHVTECMASQVVGTGRI</sequence>
<organism evidence="1">
    <name type="scientific">Arundo donax</name>
    <name type="common">Giant reed</name>
    <name type="synonym">Donax arundinaceus</name>
    <dbReference type="NCBI Taxonomy" id="35708"/>
    <lineage>
        <taxon>Eukaryota</taxon>
        <taxon>Viridiplantae</taxon>
        <taxon>Streptophyta</taxon>
        <taxon>Embryophyta</taxon>
        <taxon>Tracheophyta</taxon>
        <taxon>Spermatophyta</taxon>
        <taxon>Magnoliopsida</taxon>
        <taxon>Liliopsida</taxon>
        <taxon>Poales</taxon>
        <taxon>Poaceae</taxon>
        <taxon>PACMAD clade</taxon>
        <taxon>Arundinoideae</taxon>
        <taxon>Arundineae</taxon>
        <taxon>Arundo</taxon>
    </lineage>
</organism>
<reference evidence="1" key="1">
    <citation type="submission" date="2014-09" db="EMBL/GenBank/DDBJ databases">
        <authorList>
            <person name="Magalhaes I.L.F."/>
            <person name="Oliveira U."/>
            <person name="Santos F.R."/>
            <person name="Vidigal T.H.D.A."/>
            <person name="Brescovit A.D."/>
            <person name="Santos A.J."/>
        </authorList>
    </citation>
    <scope>NUCLEOTIDE SEQUENCE</scope>
    <source>
        <tissue evidence="1">Shoot tissue taken approximately 20 cm above the soil surface</tissue>
    </source>
</reference>
<dbReference type="EMBL" id="GBRH01260119">
    <property type="protein sequence ID" value="JAD37776.1"/>
    <property type="molecule type" value="Transcribed_RNA"/>
</dbReference>
<reference evidence="1" key="2">
    <citation type="journal article" date="2015" name="Data Brief">
        <title>Shoot transcriptome of the giant reed, Arundo donax.</title>
        <authorList>
            <person name="Barrero R.A."/>
            <person name="Guerrero F.D."/>
            <person name="Moolhuijzen P."/>
            <person name="Goolsby J.A."/>
            <person name="Tidwell J."/>
            <person name="Bellgard S.E."/>
            <person name="Bellgard M.I."/>
        </authorList>
    </citation>
    <scope>NUCLEOTIDE SEQUENCE</scope>
    <source>
        <tissue evidence="1">Shoot tissue taken approximately 20 cm above the soil surface</tissue>
    </source>
</reference>
<name>A0A0A8ZG35_ARUDO</name>